<organism evidence="2 3">
    <name type="scientific">Lentinula raphanica</name>
    <dbReference type="NCBI Taxonomy" id="153919"/>
    <lineage>
        <taxon>Eukaryota</taxon>
        <taxon>Fungi</taxon>
        <taxon>Dikarya</taxon>
        <taxon>Basidiomycota</taxon>
        <taxon>Agaricomycotina</taxon>
        <taxon>Agaricomycetes</taxon>
        <taxon>Agaricomycetidae</taxon>
        <taxon>Agaricales</taxon>
        <taxon>Marasmiineae</taxon>
        <taxon>Omphalotaceae</taxon>
        <taxon>Lentinula</taxon>
    </lineage>
</organism>
<gene>
    <name evidence="2" type="ORF">F5878DRAFT_719891</name>
</gene>
<feature type="compositionally biased region" description="Polar residues" evidence="1">
    <location>
        <begin position="54"/>
        <end position="63"/>
    </location>
</feature>
<feature type="region of interest" description="Disordered" evidence="1">
    <location>
        <begin position="389"/>
        <end position="435"/>
    </location>
</feature>
<sequence>MLAEEAENGSRNFQHRDAANQAKRRKTGLNSKFDRMVEAMNITYRSPKERQRTRSSSVSSYGVPQTPVDAYAGLQAGALGQDFSVIKLGNGSRTDLEVEDEELSQVSQDAQCTVPLPGWLSETFTTLAKKHPLRLLLPSSMRSVSAEVRDGQTSNESQAVFAFSPPPIPAQPSNALQSPIAFRARTVPEISAPARLETSPPLRFEPFSTPGPASSIRQPSPSKPFASTNLFSEVQPYSTGSYGLPSPQQAHVHDSQEIDKVEFLSEISNRLSSEQMNLPISSIALAPSMLTSTRQDPYFNTASRNYDEHEVDAQFPPSSALAQFSRPSILAQQPYLPVINQDFEDSQDLGVKFNQSEHFLDAQPSVLSRTSTLPEMPCFPLAHIEPEFPEESNHNNELTNAFTTPGPAYISSRPVYYDTPTDDPSSDPPDPSYQIDQADIDFQWTPFDRKVTKPFEHDHFNKPLLPIIPEPETGQDIEDLASLPPSSDQPTAEDSDPSISALRSKTGSDHELPLASSSSDSPVVNEETGPQGDRRNIVAHSVERKLSVDRLLPEAPPSPGPFRFIPPSRSPSLAQNETINLNHNALQRHLTSSARGLPTDGHPTAASPAVSSDLIAKNLTRLPNFGYASRRDVEDFDTSKNDLLNTLDKIAPDSPIHGAEVDSREETDSIESWSQEQEQELLQLGL</sequence>
<name>A0AA38UNK4_9AGAR</name>
<evidence type="ECO:0000313" key="2">
    <source>
        <dbReference type="EMBL" id="KAJ3845432.1"/>
    </source>
</evidence>
<protein>
    <submittedName>
        <fullName evidence="2">Uncharacterized protein</fullName>
    </submittedName>
</protein>
<feature type="compositionally biased region" description="Basic and acidic residues" evidence="1">
    <location>
        <begin position="532"/>
        <end position="552"/>
    </location>
</feature>
<proteinExistence type="predicted"/>
<feature type="region of interest" description="Disordered" evidence="1">
    <location>
        <begin position="1"/>
        <end position="63"/>
    </location>
</feature>
<dbReference type="EMBL" id="MU805936">
    <property type="protein sequence ID" value="KAJ3845432.1"/>
    <property type="molecule type" value="Genomic_DNA"/>
</dbReference>
<feature type="region of interest" description="Disordered" evidence="1">
    <location>
        <begin position="645"/>
        <end position="686"/>
    </location>
</feature>
<dbReference type="Proteomes" id="UP001163846">
    <property type="component" value="Unassembled WGS sequence"/>
</dbReference>
<feature type="compositionally biased region" description="Polar residues" evidence="1">
    <location>
        <begin position="211"/>
        <end position="228"/>
    </location>
</feature>
<comment type="caution">
    <text evidence="2">The sequence shown here is derived from an EMBL/GenBank/DDBJ whole genome shotgun (WGS) entry which is preliminary data.</text>
</comment>
<feature type="region of interest" description="Disordered" evidence="1">
    <location>
        <begin position="459"/>
        <end position="574"/>
    </location>
</feature>
<dbReference type="AlphaFoldDB" id="A0AA38UNK4"/>
<keyword evidence="3" id="KW-1185">Reference proteome</keyword>
<reference evidence="2" key="1">
    <citation type="submission" date="2022-08" db="EMBL/GenBank/DDBJ databases">
        <authorList>
            <consortium name="DOE Joint Genome Institute"/>
            <person name="Min B."/>
            <person name="Riley R."/>
            <person name="Sierra-Patev S."/>
            <person name="Naranjo-Ortiz M."/>
            <person name="Looney B."/>
            <person name="Konkel Z."/>
            <person name="Slot J.C."/>
            <person name="Sakamoto Y."/>
            <person name="Steenwyk J.L."/>
            <person name="Rokas A."/>
            <person name="Carro J."/>
            <person name="Camarero S."/>
            <person name="Ferreira P."/>
            <person name="Molpeceres G."/>
            <person name="Ruiz-Duenas F.J."/>
            <person name="Serrano A."/>
            <person name="Henrissat B."/>
            <person name="Drula E."/>
            <person name="Hughes K.W."/>
            <person name="Mata J.L."/>
            <person name="Ishikawa N.K."/>
            <person name="Vargas-Isla R."/>
            <person name="Ushijima S."/>
            <person name="Smith C.A."/>
            <person name="Ahrendt S."/>
            <person name="Andreopoulos W."/>
            <person name="He G."/>
            <person name="Labutti K."/>
            <person name="Lipzen A."/>
            <person name="Ng V."/>
            <person name="Sandor L."/>
            <person name="Barry K."/>
            <person name="Martinez A.T."/>
            <person name="Xiao Y."/>
            <person name="Gibbons J.G."/>
            <person name="Terashima K."/>
            <person name="Hibbett D.S."/>
            <person name="Grigoriev I.V."/>
        </authorList>
    </citation>
    <scope>NUCLEOTIDE SEQUENCE</scope>
    <source>
        <strain evidence="2">TFB9207</strain>
    </source>
</reference>
<feature type="compositionally biased region" description="Low complexity" evidence="1">
    <location>
        <begin position="561"/>
        <end position="572"/>
    </location>
</feature>
<evidence type="ECO:0000256" key="1">
    <source>
        <dbReference type="SAM" id="MobiDB-lite"/>
    </source>
</evidence>
<accession>A0AA38UNK4</accession>
<feature type="region of interest" description="Disordered" evidence="1">
    <location>
        <begin position="192"/>
        <end position="228"/>
    </location>
</feature>
<evidence type="ECO:0000313" key="3">
    <source>
        <dbReference type="Proteomes" id="UP001163846"/>
    </source>
</evidence>